<proteinExistence type="inferred from homology"/>
<sequence length="466" mass="48367">MRAADASAPASAEAVAGPAPDAAGGAAHWAPARRRRGLLAALLVVALVAAGLAWWGSSRPAPADPTGFVSRSTAASTVLTDAAGGRWLPSPGLVGGVEKQVASSVQGTANPALYQHYREGVAEWSVPVPGPGRYAVDVLVADFEPARTGARVFDVRVGDRVLAEGFDPAALSPDGTRALHVTGMVDVEGDKLQVSFDALAGKPIASALSVIGVGRTAETRALLDEGFEGPAGADPPAPWSRATGQGGGGELQSFTDDASNSALDGNGALAVVARKEPFLFDGGSTDYTSAKLTTEGSFAFTYGHVEARISLPGGRGLWPAFWAVGADRAQVDWPRSGEYDVMEVLGKDPTVVQAHVHGLGDDQDPRGWRDQPVSSLGLGFDTGQPLTDSWHVYAADVQPGAITFSVDGRPYFTAAAVDQRPGQDWPFDSPFYLILSMAIGGDWGGPPDGETEFPARMLVDRVLVTS</sequence>
<dbReference type="InterPro" id="IPR013320">
    <property type="entry name" value="ConA-like_dom_sf"/>
</dbReference>
<dbReference type="PANTHER" id="PTHR10963:SF55">
    <property type="entry name" value="GLYCOSIDE HYDROLASE FAMILY 16 PROTEIN"/>
    <property type="match status" value="1"/>
</dbReference>
<accession>A0ABX0GTJ2</accession>
<dbReference type="Pfam" id="PF11721">
    <property type="entry name" value="Malectin"/>
    <property type="match status" value="1"/>
</dbReference>
<dbReference type="Gene3D" id="2.60.120.200">
    <property type="match status" value="1"/>
</dbReference>
<gene>
    <name evidence="5" type="ORF">G9H71_06655</name>
</gene>
<protein>
    <submittedName>
        <fullName evidence="5">Family 16 glycosylhydrolase</fullName>
    </submittedName>
</protein>
<evidence type="ECO:0000256" key="3">
    <source>
        <dbReference type="SAM" id="Phobius"/>
    </source>
</evidence>
<dbReference type="InterPro" id="IPR021720">
    <property type="entry name" value="Malectin_dom"/>
</dbReference>
<dbReference type="PROSITE" id="PS51762">
    <property type="entry name" value="GH16_2"/>
    <property type="match status" value="1"/>
</dbReference>
<reference evidence="5 6" key="1">
    <citation type="submission" date="2020-03" db="EMBL/GenBank/DDBJ databases">
        <title>Two novel Motilibacter sp.</title>
        <authorList>
            <person name="Liu S."/>
        </authorList>
    </citation>
    <scope>NUCLEOTIDE SEQUENCE [LARGE SCALE GENOMIC DNA]</scope>
    <source>
        <strain evidence="5 6">E257</strain>
    </source>
</reference>
<dbReference type="Gene3D" id="2.60.120.430">
    <property type="entry name" value="Galactose-binding lectin"/>
    <property type="match status" value="1"/>
</dbReference>
<evidence type="ECO:0000256" key="2">
    <source>
        <dbReference type="SAM" id="MobiDB-lite"/>
    </source>
</evidence>
<keyword evidence="3" id="KW-0472">Membrane</keyword>
<dbReference type="EMBL" id="JAANNP010000002">
    <property type="protein sequence ID" value="NHC13461.1"/>
    <property type="molecule type" value="Genomic_DNA"/>
</dbReference>
<feature type="region of interest" description="Disordered" evidence="2">
    <location>
        <begin position="1"/>
        <end position="26"/>
    </location>
</feature>
<feature type="transmembrane region" description="Helical" evidence="3">
    <location>
        <begin position="38"/>
        <end position="56"/>
    </location>
</feature>
<dbReference type="InterPro" id="IPR000757">
    <property type="entry name" value="Beta-glucanase-like"/>
</dbReference>
<dbReference type="PANTHER" id="PTHR10963">
    <property type="entry name" value="GLYCOSYL HYDROLASE-RELATED"/>
    <property type="match status" value="1"/>
</dbReference>
<evidence type="ECO:0000313" key="6">
    <source>
        <dbReference type="Proteomes" id="UP000800981"/>
    </source>
</evidence>
<feature type="region of interest" description="Disordered" evidence="2">
    <location>
        <begin position="226"/>
        <end position="250"/>
    </location>
</feature>
<dbReference type="RefSeq" id="WP_166279898.1">
    <property type="nucleotide sequence ID" value="NZ_JAANNP010000002.1"/>
</dbReference>
<comment type="caution">
    <text evidence="5">The sequence shown here is derived from an EMBL/GenBank/DDBJ whole genome shotgun (WGS) entry which is preliminary data.</text>
</comment>
<dbReference type="CDD" id="cd08023">
    <property type="entry name" value="GH16_laminarinase_like"/>
    <property type="match status" value="1"/>
</dbReference>
<feature type="domain" description="GH16" evidence="4">
    <location>
        <begin position="237"/>
        <end position="466"/>
    </location>
</feature>
<dbReference type="InterPro" id="IPR050546">
    <property type="entry name" value="Glycosyl_Hydrlase_16"/>
</dbReference>
<dbReference type="SUPFAM" id="SSF49899">
    <property type="entry name" value="Concanavalin A-like lectins/glucanases"/>
    <property type="match status" value="1"/>
</dbReference>
<keyword evidence="6" id="KW-1185">Reference proteome</keyword>
<dbReference type="Pfam" id="PF00722">
    <property type="entry name" value="Glyco_hydro_16"/>
    <property type="match status" value="1"/>
</dbReference>
<comment type="similarity">
    <text evidence="1">Belongs to the glycosyl hydrolase 16 family.</text>
</comment>
<evidence type="ECO:0000313" key="5">
    <source>
        <dbReference type="EMBL" id="NHC13461.1"/>
    </source>
</evidence>
<keyword evidence="3" id="KW-1133">Transmembrane helix</keyword>
<name>A0ABX0GTJ2_9ACTN</name>
<organism evidence="5 6">
    <name type="scientific">Motilibacter deserti</name>
    <dbReference type="NCBI Taxonomy" id="2714956"/>
    <lineage>
        <taxon>Bacteria</taxon>
        <taxon>Bacillati</taxon>
        <taxon>Actinomycetota</taxon>
        <taxon>Actinomycetes</taxon>
        <taxon>Motilibacterales</taxon>
        <taxon>Motilibacteraceae</taxon>
        <taxon>Motilibacter</taxon>
    </lineage>
</organism>
<keyword evidence="3" id="KW-0812">Transmembrane</keyword>
<evidence type="ECO:0000256" key="1">
    <source>
        <dbReference type="ARBA" id="ARBA00006865"/>
    </source>
</evidence>
<evidence type="ECO:0000259" key="4">
    <source>
        <dbReference type="PROSITE" id="PS51762"/>
    </source>
</evidence>
<dbReference type="Proteomes" id="UP000800981">
    <property type="component" value="Unassembled WGS sequence"/>
</dbReference>